<keyword evidence="4" id="KW-1185">Reference proteome</keyword>
<dbReference type="Gramene" id="ONK66284">
    <property type="protein sequence ID" value="ONK66284"/>
    <property type="gene ID" value="A4U43_C06F6110"/>
</dbReference>
<keyword evidence="1" id="KW-0677">Repeat</keyword>
<proteinExistence type="predicted"/>
<dbReference type="Pfam" id="PF23598">
    <property type="entry name" value="LRR_14"/>
    <property type="match status" value="1"/>
</dbReference>
<dbReference type="Gene3D" id="3.80.10.10">
    <property type="entry name" value="Ribonuclease Inhibitor"/>
    <property type="match status" value="1"/>
</dbReference>
<feature type="domain" description="Disease resistance R13L4/SHOC-2-like LRR" evidence="2">
    <location>
        <begin position="22"/>
        <end position="228"/>
    </location>
</feature>
<name>A0A5P1EKH7_ASPOF</name>
<dbReference type="SUPFAM" id="SSF52058">
    <property type="entry name" value="L domain-like"/>
    <property type="match status" value="1"/>
</dbReference>
<dbReference type="AlphaFoldDB" id="A0A5P1EKH7"/>
<dbReference type="PANTHER" id="PTHR47186:SF3">
    <property type="entry name" value="OS09G0267800 PROTEIN"/>
    <property type="match status" value="1"/>
</dbReference>
<accession>A0A5P1EKH7</accession>
<dbReference type="Proteomes" id="UP000243459">
    <property type="component" value="Chromosome 6"/>
</dbReference>
<gene>
    <name evidence="3" type="ORF">A4U43_C06F6110</name>
</gene>
<sequence>MLMRMRRLLKRCLNHWKVFGVLHLAVDGLKVLPDAICDLRHLGYLSIHHQLPSSFCKLYHLQVLVSTQSGNQHVLGLNHLISLRHLIPCIYYETIVGIGTLTSLQELSFPANVYKMSELKDLKELQELKIDGLKNDKHHEEPPDSLKELKIRRYQGVRSPCWMGPELLRNLEYVNLKFCSAWEHLPSLGKLPYLKNLRLSGIDVKKINCEGGFQQLQHLYLFVTMTVMNGKSGLD</sequence>
<dbReference type="PANTHER" id="PTHR47186">
    <property type="entry name" value="LEUCINE-RICH REPEAT-CONTAINING PROTEIN 57"/>
    <property type="match status" value="1"/>
</dbReference>
<dbReference type="EMBL" id="CM007386">
    <property type="protein sequence ID" value="ONK66284.1"/>
    <property type="molecule type" value="Genomic_DNA"/>
</dbReference>
<evidence type="ECO:0000313" key="4">
    <source>
        <dbReference type="Proteomes" id="UP000243459"/>
    </source>
</evidence>
<dbReference type="InterPro" id="IPR032675">
    <property type="entry name" value="LRR_dom_sf"/>
</dbReference>
<evidence type="ECO:0000259" key="2">
    <source>
        <dbReference type="Pfam" id="PF23598"/>
    </source>
</evidence>
<dbReference type="InterPro" id="IPR055414">
    <property type="entry name" value="LRR_R13L4/SHOC2-like"/>
</dbReference>
<organism evidence="3 4">
    <name type="scientific">Asparagus officinalis</name>
    <name type="common">Garden asparagus</name>
    <dbReference type="NCBI Taxonomy" id="4686"/>
    <lineage>
        <taxon>Eukaryota</taxon>
        <taxon>Viridiplantae</taxon>
        <taxon>Streptophyta</taxon>
        <taxon>Embryophyta</taxon>
        <taxon>Tracheophyta</taxon>
        <taxon>Spermatophyta</taxon>
        <taxon>Magnoliopsida</taxon>
        <taxon>Liliopsida</taxon>
        <taxon>Asparagales</taxon>
        <taxon>Asparagaceae</taxon>
        <taxon>Asparagoideae</taxon>
        <taxon>Asparagus</taxon>
    </lineage>
</organism>
<protein>
    <recommendedName>
        <fullName evidence="2">Disease resistance R13L4/SHOC-2-like LRR domain-containing protein</fullName>
    </recommendedName>
</protein>
<evidence type="ECO:0000313" key="3">
    <source>
        <dbReference type="EMBL" id="ONK66284.1"/>
    </source>
</evidence>
<evidence type="ECO:0000256" key="1">
    <source>
        <dbReference type="ARBA" id="ARBA00022737"/>
    </source>
</evidence>
<reference evidence="4" key="1">
    <citation type="journal article" date="2017" name="Nat. Commun.">
        <title>The asparagus genome sheds light on the origin and evolution of a young Y chromosome.</title>
        <authorList>
            <person name="Harkess A."/>
            <person name="Zhou J."/>
            <person name="Xu C."/>
            <person name="Bowers J.E."/>
            <person name="Van der Hulst R."/>
            <person name="Ayyampalayam S."/>
            <person name="Mercati F."/>
            <person name="Riccardi P."/>
            <person name="McKain M.R."/>
            <person name="Kakrana A."/>
            <person name="Tang H."/>
            <person name="Ray J."/>
            <person name="Groenendijk J."/>
            <person name="Arikit S."/>
            <person name="Mathioni S.M."/>
            <person name="Nakano M."/>
            <person name="Shan H."/>
            <person name="Telgmann-Rauber A."/>
            <person name="Kanno A."/>
            <person name="Yue Z."/>
            <person name="Chen H."/>
            <person name="Li W."/>
            <person name="Chen Y."/>
            <person name="Xu X."/>
            <person name="Zhang Y."/>
            <person name="Luo S."/>
            <person name="Chen H."/>
            <person name="Gao J."/>
            <person name="Mao Z."/>
            <person name="Pires J.C."/>
            <person name="Luo M."/>
            <person name="Kudrna D."/>
            <person name="Wing R.A."/>
            <person name="Meyers B.C."/>
            <person name="Yi K."/>
            <person name="Kong H."/>
            <person name="Lavrijsen P."/>
            <person name="Sunseri F."/>
            <person name="Falavigna A."/>
            <person name="Ye Y."/>
            <person name="Leebens-Mack J.H."/>
            <person name="Chen G."/>
        </authorList>
    </citation>
    <scope>NUCLEOTIDE SEQUENCE [LARGE SCALE GENOMIC DNA]</scope>
    <source>
        <strain evidence="4">cv. DH0086</strain>
    </source>
</reference>